<organism evidence="7 8">
    <name type="scientific">Bipolaricaulis sibiricus</name>
    <dbReference type="NCBI Taxonomy" id="2501609"/>
    <lineage>
        <taxon>Bacteria</taxon>
        <taxon>Candidatus Bipolaricaulota</taxon>
        <taxon>Candidatus Bipolaricaulia</taxon>
        <taxon>Candidatus Bipolaricaulales</taxon>
        <taxon>Candidatus Bipolaricaulaceae</taxon>
        <taxon>Candidatus Bipolaricaulis</taxon>
    </lineage>
</organism>
<dbReference type="KEGG" id="bih:BIP78_0144"/>
<dbReference type="EMBL" id="CP034928">
    <property type="protein sequence ID" value="QAA75912.1"/>
    <property type="molecule type" value="Genomic_DNA"/>
</dbReference>
<dbReference type="Gene3D" id="3.30.70.20">
    <property type="match status" value="1"/>
</dbReference>
<feature type="domain" description="4Fe-4S ferredoxin-type" evidence="6">
    <location>
        <begin position="13"/>
        <end position="42"/>
    </location>
</feature>
<gene>
    <name evidence="7" type="ORF">BIP78_0144</name>
</gene>
<feature type="region of interest" description="Disordered" evidence="5">
    <location>
        <begin position="80"/>
        <end position="102"/>
    </location>
</feature>
<evidence type="ECO:0000256" key="5">
    <source>
        <dbReference type="SAM" id="MobiDB-lite"/>
    </source>
</evidence>
<dbReference type="AlphaFoldDB" id="A0A410FSF3"/>
<sequence length="102" mass="11402">MTRQVKRWKVPQGHVYVSDDICKGCGFCIEYCPRNVLAPAKRFNVKGYHPPEVVDADACVMCGFCELVCPDFAIWTEKQTSSGGDEPGEAAHHQNTEDPKTR</sequence>
<dbReference type="PANTHER" id="PTHR43687:SF4">
    <property type="entry name" value="BLR5484 PROTEIN"/>
    <property type="match status" value="1"/>
</dbReference>
<evidence type="ECO:0000256" key="4">
    <source>
        <dbReference type="ARBA" id="ARBA00023014"/>
    </source>
</evidence>
<dbReference type="SUPFAM" id="SSF54862">
    <property type="entry name" value="4Fe-4S ferredoxins"/>
    <property type="match status" value="1"/>
</dbReference>
<name>A0A410FSF3_BIPS1</name>
<protein>
    <submittedName>
        <fullName evidence="7">2-oxoglutarate/2-oxoacid ferredoxin oxidoreductase, delta subunit, ferredoxin-like 4Fe-4S binding protein</fullName>
    </submittedName>
</protein>
<dbReference type="GO" id="GO:0051539">
    <property type="term" value="F:4 iron, 4 sulfur cluster binding"/>
    <property type="evidence" value="ECO:0007669"/>
    <property type="project" value="UniProtKB-KW"/>
</dbReference>
<evidence type="ECO:0000313" key="7">
    <source>
        <dbReference type="EMBL" id="QAA75912.1"/>
    </source>
</evidence>
<dbReference type="PROSITE" id="PS51379">
    <property type="entry name" value="4FE4S_FER_2"/>
    <property type="match status" value="2"/>
</dbReference>
<dbReference type="PROSITE" id="PS00198">
    <property type="entry name" value="4FE4S_FER_1"/>
    <property type="match status" value="1"/>
</dbReference>
<dbReference type="InterPro" id="IPR017896">
    <property type="entry name" value="4Fe4S_Fe-S-bd"/>
</dbReference>
<proteinExistence type="predicted"/>
<keyword evidence="4" id="KW-0411">Iron-sulfur</keyword>
<reference evidence="8" key="1">
    <citation type="submission" date="2018-12" db="EMBL/GenBank/DDBJ databases">
        <title>Complete genome sequence of an uncultured bacterium of the candidate phylum Bipolaricaulota.</title>
        <authorList>
            <person name="Kadnikov V.V."/>
            <person name="Mardanov A.V."/>
            <person name="Beletsky A.V."/>
            <person name="Frank Y.A."/>
            <person name="Karnachuk O.V."/>
            <person name="Ravin N.V."/>
        </authorList>
    </citation>
    <scope>NUCLEOTIDE SEQUENCE [LARGE SCALE GENOMIC DNA]</scope>
</reference>
<dbReference type="InterPro" id="IPR050572">
    <property type="entry name" value="Fe-S_Ferredoxin"/>
</dbReference>
<accession>A0A410FSF3</accession>
<dbReference type="InterPro" id="IPR017900">
    <property type="entry name" value="4Fe4S_Fe_S_CS"/>
</dbReference>
<keyword evidence="2" id="KW-0479">Metal-binding</keyword>
<evidence type="ECO:0000256" key="3">
    <source>
        <dbReference type="ARBA" id="ARBA00023004"/>
    </source>
</evidence>
<evidence type="ECO:0000259" key="6">
    <source>
        <dbReference type="PROSITE" id="PS51379"/>
    </source>
</evidence>
<feature type="domain" description="4Fe-4S ferredoxin-type" evidence="6">
    <location>
        <begin position="50"/>
        <end position="79"/>
    </location>
</feature>
<dbReference type="Pfam" id="PF12838">
    <property type="entry name" value="Fer4_7"/>
    <property type="match status" value="1"/>
</dbReference>
<keyword evidence="3" id="KW-0408">Iron</keyword>
<evidence type="ECO:0000313" key="8">
    <source>
        <dbReference type="Proteomes" id="UP000287233"/>
    </source>
</evidence>
<dbReference type="GO" id="GO:0046872">
    <property type="term" value="F:metal ion binding"/>
    <property type="evidence" value="ECO:0007669"/>
    <property type="project" value="UniProtKB-KW"/>
</dbReference>
<keyword evidence="1" id="KW-0004">4Fe-4S</keyword>
<evidence type="ECO:0000256" key="1">
    <source>
        <dbReference type="ARBA" id="ARBA00022485"/>
    </source>
</evidence>
<evidence type="ECO:0000256" key="2">
    <source>
        <dbReference type="ARBA" id="ARBA00022723"/>
    </source>
</evidence>
<dbReference type="Proteomes" id="UP000287233">
    <property type="component" value="Chromosome"/>
</dbReference>
<dbReference type="PANTHER" id="PTHR43687">
    <property type="entry name" value="ADENYLYLSULFATE REDUCTASE, BETA SUBUNIT"/>
    <property type="match status" value="1"/>
</dbReference>
<feature type="compositionally biased region" description="Basic and acidic residues" evidence="5">
    <location>
        <begin position="89"/>
        <end position="102"/>
    </location>
</feature>